<dbReference type="Gene3D" id="3.40.50.10810">
    <property type="entry name" value="Tandem AAA-ATPase domain"/>
    <property type="match status" value="1"/>
</dbReference>
<evidence type="ECO:0000256" key="9">
    <source>
        <dbReference type="SAM" id="MobiDB-lite"/>
    </source>
</evidence>
<gene>
    <name evidence="10" type="ORF">QR98_0052150</name>
</gene>
<comment type="subcellular location">
    <subcellularLocation>
        <location evidence="1">Nucleus</location>
    </subcellularLocation>
</comment>
<dbReference type="InterPro" id="IPR027417">
    <property type="entry name" value="P-loop_NTPase"/>
</dbReference>
<dbReference type="Pfam" id="PF00271">
    <property type="entry name" value="Helicase_C"/>
    <property type="match status" value="1"/>
</dbReference>
<feature type="compositionally biased region" description="Acidic residues" evidence="9">
    <location>
        <begin position="1"/>
        <end position="19"/>
    </location>
</feature>
<dbReference type="SUPFAM" id="SSF52540">
    <property type="entry name" value="P-loop containing nucleoside triphosphate hydrolases"/>
    <property type="match status" value="2"/>
</dbReference>
<evidence type="ECO:0000256" key="2">
    <source>
        <dbReference type="ARBA" id="ARBA00007025"/>
    </source>
</evidence>
<dbReference type="InterPro" id="IPR038718">
    <property type="entry name" value="SNF2-like_sf"/>
</dbReference>
<protein>
    <submittedName>
        <fullName evidence="10">Transcriptional regulator ATRX-like protein</fullName>
    </submittedName>
</protein>
<dbReference type="VEuPathDB" id="VectorBase:SSCA000261"/>
<feature type="compositionally biased region" description="Polar residues" evidence="9">
    <location>
        <begin position="22"/>
        <end position="40"/>
    </location>
</feature>
<name>A0A132A734_SARSC</name>
<dbReference type="PROSITE" id="PS51194">
    <property type="entry name" value="HELICASE_CTER"/>
    <property type="match status" value="1"/>
</dbReference>
<sequence length="1389" mass="159964">MRISDLDFENETNILEEESNRDNSPSEAETGKKSSPSQNDNRLRIKKNDSITIQSVADERINIPNLQELIEKSNRKIKQPEEVEKIQSISQSTKKPPIFDDEDDDDDDDITLLDEIINENPKQITKEVEKAQEEDEIELIHTQTPLIPQDIKEQITVSIDPTSIFEYYSMDDSFHSLHETDKESDSIDDSEEKKDISKTKSPNSNASSENKHGKFDEFNKLMKKVSNIIHSSDDSSEDIDSKSHFPVLKKSKAINQGSETGSSDEDLSDILKRKSKKNPSTPNKTDLSSDDGGESGEDNKSGDKTPKKRRRVIANNSSSSFSSSEDESKNKDLEDFNNPILSGSRKKIRKIIADSNLQEETRLAKKSEKERQKRIEEKQKLYNSIDENIAEKPSIERIVLDVCKETKKVLVEVDPKFIRVLKPHQVDGIKFMFDCTIETIERLKTNNHESGCILAHSMGLGKTLQVVAFLHTIMNNEDIKTVIRRVLIVVPLNVAKNWAAEFQKWFEECDIESRIYIYEIIKTKSLHERSQFLKRWNKTGGICIITINLFSQMIAGRRSKSKNYSILPMIKEYLIDPGPEMVIIDEGHLLKNDKTVFNTTINQIKTLRRIVLTGTPLQNNLSEYFIMVNFVKPNLLGTKKEFRNRFENPITNGQHFDSTEDDVKKMKKCVHILHKILQDVIHRCSYNVLKPYLKRKYEFVLDIRLTDKQIELYRYYLNNLSDKNGKNLLTDYSVLRLIWNHPYLLERFYEKRNEAKDSIKQFIVEDYASSEDDIDDPVPPRAIAASSSNSLNSASEKNGNDYDSDIECIFNSNNDDTTQRFLRSHGKIENVDHPSPQPVKDSNDWWKKILMNEKEKEDGESKLNDIELSSKLIILFSILEQCEILGDKVLVFSQSLQSLDIIEDMLEMKMAEMNANYGHDIAYDDLVNLTGGVSNRWVPNVDYLRIDGSVKSDNRSSLIDKFNDSNNYRTRLMLISTKAGGLGINLVGANRCIIFDVSWNPSHDLQAIYRIYRYGQAKPVYIYRFISYGTMERKIYDRQIIKQSIAGRVIDEFQIARHFKQSELAELYALPEVDQEITTLPDLTNDRLLSDLFLKHKNLIVSYHEHDSLLENRPEEDLTEEERKAAWIEYEKARDGLTTVFFLRPPCFPNRRGRPPIDIPFMNINDFSNSFSAPNSFLNSSPQLIRPLSFDPSSLTPGHSNLQMIRPNSQNPINRFERIDLNDLKKHILTIIKYLVFSGLKKYLSENVSPSYQTFQEDFYIIFPLNDFDSFRIKFVCFLKTLFNLLCANNADDLKISQTKLIMDKFIELHNLHQIEAYVNQILEDMRISPVPSTKSPLDLPQPSVSTMVITESQPQIVDMSPIVPSEINVSNGIPVLKSPEIECITLDD</sequence>
<keyword evidence="6" id="KW-0067">ATP-binding</keyword>
<proteinExistence type="inferred from homology"/>
<dbReference type="InterPro" id="IPR044574">
    <property type="entry name" value="ARIP4-like"/>
</dbReference>
<evidence type="ECO:0000256" key="3">
    <source>
        <dbReference type="ARBA" id="ARBA00022741"/>
    </source>
</evidence>
<keyword evidence="3" id="KW-0547">Nucleotide-binding</keyword>
<dbReference type="EMBL" id="JXLN01011077">
    <property type="protein sequence ID" value="KPM06737.1"/>
    <property type="molecule type" value="Genomic_DNA"/>
</dbReference>
<evidence type="ECO:0000256" key="4">
    <source>
        <dbReference type="ARBA" id="ARBA00022801"/>
    </source>
</evidence>
<dbReference type="GO" id="GO:0016887">
    <property type="term" value="F:ATP hydrolysis activity"/>
    <property type="evidence" value="ECO:0007669"/>
    <property type="project" value="InterPro"/>
</dbReference>
<feature type="region of interest" description="Disordered" evidence="9">
    <location>
        <begin position="176"/>
        <end position="215"/>
    </location>
</feature>
<accession>A0A132A734</accession>
<dbReference type="InterPro" id="IPR049730">
    <property type="entry name" value="SNF2/RAD54-like_C"/>
</dbReference>
<feature type="region of interest" description="Disordered" evidence="9">
    <location>
        <begin position="770"/>
        <end position="798"/>
    </location>
</feature>
<evidence type="ECO:0000313" key="10">
    <source>
        <dbReference type="EMBL" id="KPM06737.1"/>
    </source>
</evidence>
<dbReference type="GO" id="GO:0005524">
    <property type="term" value="F:ATP binding"/>
    <property type="evidence" value="ECO:0007669"/>
    <property type="project" value="UniProtKB-KW"/>
</dbReference>
<dbReference type="Pfam" id="PF00176">
    <property type="entry name" value="SNF2-rel_dom"/>
    <property type="match status" value="1"/>
</dbReference>
<dbReference type="GO" id="GO:0005634">
    <property type="term" value="C:nucleus"/>
    <property type="evidence" value="ECO:0007669"/>
    <property type="project" value="UniProtKB-SubCell"/>
</dbReference>
<dbReference type="GO" id="GO:0004386">
    <property type="term" value="F:helicase activity"/>
    <property type="evidence" value="ECO:0007669"/>
    <property type="project" value="UniProtKB-KW"/>
</dbReference>
<evidence type="ECO:0000256" key="1">
    <source>
        <dbReference type="ARBA" id="ARBA00004123"/>
    </source>
</evidence>
<keyword evidence="4" id="KW-0378">Hydrolase</keyword>
<feature type="region of interest" description="Disordered" evidence="9">
    <location>
        <begin position="77"/>
        <end position="107"/>
    </location>
</feature>
<dbReference type="PANTHER" id="PTHR45797:SF3">
    <property type="entry name" value="TRANSCRIPTIONAL REGULATOR ATRX HOMOLOG"/>
    <property type="match status" value="1"/>
</dbReference>
<organism evidence="10 11">
    <name type="scientific">Sarcoptes scabiei</name>
    <name type="common">Itch mite</name>
    <name type="synonym">Acarus scabiei</name>
    <dbReference type="NCBI Taxonomy" id="52283"/>
    <lineage>
        <taxon>Eukaryota</taxon>
        <taxon>Metazoa</taxon>
        <taxon>Ecdysozoa</taxon>
        <taxon>Arthropoda</taxon>
        <taxon>Chelicerata</taxon>
        <taxon>Arachnida</taxon>
        <taxon>Acari</taxon>
        <taxon>Acariformes</taxon>
        <taxon>Sarcoptiformes</taxon>
        <taxon>Astigmata</taxon>
        <taxon>Psoroptidia</taxon>
        <taxon>Sarcoptoidea</taxon>
        <taxon>Sarcoptidae</taxon>
        <taxon>Sarcoptinae</taxon>
        <taxon>Sarcoptes</taxon>
    </lineage>
</organism>
<dbReference type="InterPro" id="IPR014001">
    <property type="entry name" value="Helicase_ATP-bd"/>
</dbReference>
<comment type="caution">
    <text evidence="10">The sequence shown here is derived from an EMBL/GenBank/DDBJ whole genome shotgun (WGS) entry which is preliminary data.</text>
</comment>
<dbReference type="GO" id="GO:0003677">
    <property type="term" value="F:DNA binding"/>
    <property type="evidence" value="ECO:0007669"/>
    <property type="project" value="UniProtKB-KW"/>
</dbReference>
<dbReference type="SMART" id="SM00487">
    <property type="entry name" value="DEXDc"/>
    <property type="match status" value="1"/>
</dbReference>
<dbReference type="InterPro" id="IPR001650">
    <property type="entry name" value="Helicase_C-like"/>
</dbReference>
<reference evidence="10 11" key="1">
    <citation type="journal article" date="2015" name="Parasit. Vectors">
        <title>Draft genome of the scabies mite.</title>
        <authorList>
            <person name="Rider S.D.Jr."/>
            <person name="Morgan M.S."/>
            <person name="Arlian L.G."/>
        </authorList>
    </citation>
    <scope>NUCLEOTIDE SEQUENCE [LARGE SCALE GENOMIC DNA]</scope>
    <source>
        <strain evidence="10">Arlian Lab</strain>
    </source>
</reference>
<evidence type="ECO:0000256" key="6">
    <source>
        <dbReference type="ARBA" id="ARBA00022840"/>
    </source>
</evidence>
<keyword evidence="8" id="KW-0539">Nucleus</keyword>
<keyword evidence="7" id="KW-0238">DNA-binding</keyword>
<dbReference type="InterPro" id="IPR000330">
    <property type="entry name" value="SNF2_N"/>
</dbReference>
<dbReference type="PROSITE" id="PS51192">
    <property type="entry name" value="HELICASE_ATP_BIND_1"/>
    <property type="match status" value="1"/>
</dbReference>
<dbReference type="Proteomes" id="UP000616769">
    <property type="component" value="Unassembled WGS sequence"/>
</dbReference>
<evidence type="ECO:0000313" key="11">
    <source>
        <dbReference type="Proteomes" id="UP000616769"/>
    </source>
</evidence>
<evidence type="ECO:0000256" key="8">
    <source>
        <dbReference type="ARBA" id="ARBA00023242"/>
    </source>
</evidence>
<keyword evidence="5" id="KW-0347">Helicase</keyword>
<comment type="similarity">
    <text evidence="2">Belongs to the SNF2/RAD54 helicase family.</text>
</comment>
<dbReference type="PANTHER" id="PTHR45797">
    <property type="entry name" value="RAD54-LIKE"/>
    <property type="match status" value="1"/>
</dbReference>
<dbReference type="OrthoDB" id="21111at2759"/>
<evidence type="ECO:0000256" key="5">
    <source>
        <dbReference type="ARBA" id="ARBA00022806"/>
    </source>
</evidence>
<feature type="compositionally biased region" description="Low complexity" evidence="9">
    <location>
        <begin position="782"/>
        <end position="795"/>
    </location>
</feature>
<dbReference type="Gene3D" id="3.40.50.300">
    <property type="entry name" value="P-loop containing nucleotide triphosphate hydrolases"/>
    <property type="match status" value="1"/>
</dbReference>
<dbReference type="SMART" id="SM00490">
    <property type="entry name" value="HELICc"/>
    <property type="match status" value="1"/>
</dbReference>
<feature type="region of interest" description="Disordered" evidence="9">
    <location>
        <begin position="229"/>
        <end position="340"/>
    </location>
</feature>
<feature type="region of interest" description="Disordered" evidence="9">
    <location>
        <begin position="1"/>
        <end position="47"/>
    </location>
</feature>
<feature type="compositionally biased region" description="Basic and acidic residues" evidence="9">
    <location>
        <begin position="176"/>
        <end position="198"/>
    </location>
</feature>
<dbReference type="CDD" id="cd18793">
    <property type="entry name" value="SF2_C_SNF"/>
    <property type="match status" value="1"/>
</dbReference>
<evidence type="ECO:0000256" key="7">
    <source>
        <dbReference type="ARBA" id="ARBA00023125"/>
    </source>
</evidence>